<dbReference type="AlphaFoldDB" id="A0A2T3HM29"/>
<dbReference type="Proteomes" id="UP000240912">
    <property type="component" value="Unassembled WGS sequence"/>
</dbReference>
<accession>A0A2T3HM29</accession>
<comment type="caution">
    <text evidence="2">The sequence shown here is derived from an EMBL/GenBank/DDBJ whole genome shotgun (WGS) entry which is preliminary data.</text>
</comment>
<name>A0A2T3HM29_9SPHI</name>
<dbReference type="SUPFAM" id="SSF51182">
    <property type="entry name" value="RmlC-like cupins"/>
    <property type="match status" value="1"/>
</dbReference>
<sequence>MEEKRNRSTYNRPAGDRTIDAEVLHIDLPKFRVQIKTEEAWLKSDRNAITVFKTEGMTITLLALHQGALLQPGSYEGTGLLTVQILEGEMEFVTEADVFRLTEGQLINLHEHLPFRSSATQETLALLTMVRFAEPGPVAEQPESLQADGFGNMIDRPPISGSTPPLSELDRTRMENPPDA</sequence>
<protein>
    <recommendedName>
        <fullName evidence="4">AraC-type arabinose-binding/dimerisation domain-containing protein</fullName>
    </recommendedName>
</protein>
<dbReference type="InterPro" id="IPR011051">
    <property type="entry name" value="RmlC_Cupin_sf"/>
</dbReference>
<dbReference type="EMBL" id="PYLS01000005">
    <property type="protein sequence ID" value="PST83518.1"/>
    <property type="molecule type" value="Genomic_DNA"/>
</dbReference>
<feature type="region of interest" description="Disordered" evidence="1">
    <location>
        <begin position="138"/>
        <end position="180"/>
    </location>
</feature>
<organism evidence="2 3">
    <name type="scientific">Pedobacter yulinensis</name>
    <dbReference type="NCBI Taxonomy" id="2126353"/>
    <lineage>
        <taxon>Bacteria</taxon>
        <taxon>Pseudomonadati</taxon>
        <taxon>Bacteroidota</taxon>
        <taxon>Sphingobacteriia</taxon>
        <taxon>Sphingobacteriales</taxon>
        <taxon>Sphingobacteriaceae</taxon>
        <taxon>Pedobacter</taxon>
    </lineage>
</organism>
<dbReference type="InterPro" id="IPR014710">
    <property type="entry name" value="RmlC-like_jellyroll"/>
</dbReference>
<dbReference type="OrthoDB" id="8418771at2"/>
<reference evidence="2 3" key="1">
    <citation type="submission" date="2018-03" db="EMBL/GenBank/DDBJ databases">
        <authorList>
            <person name="Keele B.F."/>
        </authorList>
    </citation>
    <scope>NUCLEOTIDE SEQUENCE [LARGE SCALE GENOMIC DNA]</scope>
    <source>
        <strain evidence="2 3">YL28-9</strain>
    </source>
</reference>
<gene>
    <name evidence="2" type="ORF">C7T94_13270</name>
</gene>
<feature type="compositionally biased region" description="Basic and acidic residues" evidence="1">
    <location>
        <begin position="168"/>
        <end position="180"/>
    </location>
</feature>
<proteinExistence type="predicted"/>
<dbReference type="Gene3D" id="2.60.120.10">
    <property type="entry name" value="Jelly Rolls"/>
    <property type="match status" value="1"/>
</dbReference>
<evidence type="ECO:0000313" key="3">
    <source>
        <dbReference type="Proteomes" id="UP000240912"/>
    </source>
</evidence>
<evidence type="ECO:0000313" key="2">
    <source>
        <dbReference type="EMBL" id="PST83518.1"/>
    </source>
</evidence>
<keyword evidence="3" id="KW-1185">Reference proteome</keyword>
<evidence type="ECO:0000256" key="1">
    <source>
        <dbReference type="SAM" id="MobiDB-lite"/>
    </source>
</evidence>
<dbReference type="RefSeq" id="WP_107215779.1">
    <property type="nucleotide sequence ID" value="NZ_KZ686269.1"/>
</dbReference>
<evidence type="ECO:0008006" key="4">
    <source>
        <dbReference type="Google" id="ProtNLM"/>
    </source>
</evidence>